<keyword evidence="3" id="KW-1185">Reference proteome</keyword>
<feature type="signal peptide" evidence="1">
    <location>
        <begin position="1"/>
        <end position="25"/>
    </location>
</feature>
<dbReference type="Proteomes" id="UP000193411">
    <property type="component" value="Unassembled WGS sequence"/>
</dbReference>
<evidence type="ECO:0000256" key="1">
    <source>
        <dbReference type="SAM" id="SignalP"/>
    </source>
</evidence>
<dbReference type="AlphaFoldDB" id="A0A1Y2I647"/>
<dbReference type="EMBL" id="MCFL01000002">
    <property type="protein sequence ID" value="ORZ40972.1"/>
    <property type="molecule type" value="Genomic_DNA"/>
</dbReference>
<proteinExistence type="predicted"/>
<feature type="chain" id="PRO_5012260160" description="Secreted protein" evidence="1">
    <location>
        <begin position="26"/>
        <end position="102"/>
    </location>
</feature>
<protein>
    <recommendedName>
        <fullName evidence="4">Secreted protein</fullName>
    </recommendedName>
</protein>
<evidence type="ECO:0000313" key="2">
    <source>
        <dbReference type="EMBL" id="ORZ40972.1"/>
    </source>
</evidence>
<dbReference type="PROSITE" id="PS51257">
    <property type="entry name" value="PROKAR_LIPOPROTEIN"/>
    <property type="match status" value="1"/>
</dbReference>
<keyword evidence="1" id="KW-0732">Signal</keyword>
<comment type="caution">
    <text evidence="2">The sequence shown here is derived from an EMBL/GenBank/DDBJ whole genome shotgun (WGS) entry which is preliminary data.</text>
</comment>
<name>A0A1Y2I647_9FUNG</name>
<sequence length="102" mass="11312">MHRILCVLKHIGGSVFMFLMGACDSGMRRWWCIDGVGHGLPMRVTRSQCARTGVLLGGGRQSSGMSKVANERCQAIWMAGCSRDTRVLPRMTGVCEWLAVRR</sequence>
<organism evidence="2 3">
    <name type="scientific">Catenaria anguillulae PL171</name>
    <dbReference type="NCBI Taxonomy" id="765915"/>
    <lineage>
        <taxon>Eukaryota</taxon>
        <taxon>Fungi</taxon>
        <taxon>Fungi incertae sedis</taxon>
        <taxon>Blastocladiomycota</taxon>
        <taxon>Blastocladiomycetes</taxon>
        <taxon>Blastocladiales</taxon>
        <taxon>Catenariaceae</taxon>
        <taxon>Catenaria</taxon>
    </lineage>
</organism>
<evidence type="ECO:0008006" key="4">
    <source>
        <dbReference type="Google" id="ProtNLM"/>
    </source>
</evidence>
<evidence type="ECO:0000313" key="3">
    <source>
        <dbReference type="Proteomes" id="UP000193411"/>
    </source>
</evidence>
<reference evidence="2 3" key="1">
    <citation type="submission" date="2016-07" db="EMBL/GenBank/DDBJ databases">
        <title>Pervasive Adenine N6-methylation of Active Genes in Fungi.</title>
        <authorList>
            <consortium name="DOE Joint Genome Institute"/>
            <person name="Mondo S.J."/>
            <person name="Dannebaum R.O."/>
            <person name="Kuo R.C."/>
            <person name="Labutti K."/>
            <person name="Haridas S."/>
            <person name="Kuo A."/>
            <person name="Salamov A."/>
            <person name="Ahrendt S.R."/>
            <person name="Lipzen A."/>
            <person name="Sullivan W."/>
            <person name="Andreopoulos W.B."/>
            <person name="Clum A."/>
            <person name="Lindquist E."/>
            <person name="Daum C."/>
            <person name="Ramamoorthy G.K."/>
            <person name="Gryganskyi A."/>
            <person name="Culley D."/>
            <person name="Magnuson J.K."/>
            <person name="James T.Y."/>
            <person name="O'Malley M.A."/>
            <person name="Stajich J.E."/>
            <person name="Spatafora J.W."/>
            <person name="Visel A."/>
            <person name="Grigoriev I.V."/>
        </authorList>
    </citation>
    <scope>NUCLEOTIDE SEQUENCE [LARGE SCALE GENOMIC DNA]</scope>
    <source>
        <strain evidence="2 3">PL171</strain>
    </source>
</reference>
<gene>
    <name evidence="2" type="ORF">BCR44DRAFT_1424141</name>
</gene>
<accession>A0A1Y2I647</accession>